<evidence type="ECO:0000313" key="1">
    <source>
        <dbReference type="EMBL" id="KAJ8651252.1"/>
    </source>
</evidence>
<evidence type="ECO:0000313" key="2">
    <source>
        <dbReference type="Proteomes" id="UP001234581"/>
    </source>
</evidence>
<comment type="caution">
    <text evidence="1">The sequence shown here is derived from an EMBL/GenBank/DDBJ whole genome shotgun (WGS) entry which is preliminary data.</text>
</comment>
<proteinExistence type="predicted"/>
<protein>
    <submittedName>
        <fullName evidence="1">Uncharacterized protein</fullName>
    </submittedName>
</protein>
<gene>
    <name evidence="1" type="ORF">O0I10_013267</name>
</gene>
<accession>A0AAD7UPN0</accession>
<dbReference type="Proteomes" id="UP001234581">
    <property type="component" value="Unassembled WGS sequence"/>
</dbReference>
<reference evidence="1 2" key="1">
    <citation type="submission" date="2023-03" db="EMBL/GenBank/DDBJ databases">
        <title>Genome sequence of Lichtheimia ornata CBS 291.66.</title>
        <authorList>
            <person name="Mohabir J.T."/>
            <person name="Shea T.P."/>
            <person name="Kurbessoian T."/>
            <person name="Berby B."/>
            <person name="Fontaine J."/>
            <person name="Livny J."/>
            <person name="Gnirke A."/>
            <person name="Stajich J.E."/>
            <person name="Cuomo C.A."/>
        </authorList>
    </citation>
    <scope>NUCLEOTIDE SEQUENCE [LARGE SCALE GENOMIC DNA]</scope>
    <source>
        <strain evidence="1">CBS 291.66</strain>
    </source>
</reference>
<keyword evidence="2" id="KW-1185">Reference proteome</keyword>
<dbReference type="EMBL" id="JARTCD010000382">
    <property type="protein sequence ID" value="KAJ8651252.1"/>
    <property type="molecule type" value="Genomic_DNA"/>
</dbReference>
<name>A0AAD7UPN0_9FUNG</name>
<dbReference type="AlphaFoldDB" id="A0AAD7UPN0"/>
<sequence>MLRPQGFKNASSREDGISIDALHRVDPQESAGTMTFLWLCAFMITLHPDGLFGSKSAGDDCVIQRDHCRELLVFWCFGVYRITAHQVSFHRLQPECQRSGSYQQENDCKIGLIWISAGFRAYMGIIGK</sequence>
<dbReference type="RefSeq" id="XP_058336167.1">
    <property type="nucleotide sequence ID" value="XM_058493067.1"/>
</dbReference>
<dbReference type="GeneID" id="83220522"/>
<organism evidence="1 2">
    <name type="scientific">Lichtheimia ornata</name>
    <dbReference type="NCBI Taxonomy" id="688661"/>
    <lineage>
        <taxon>Eukaryota</taxon>
        <taxon>Fungi</taxon>
        <taxon>Fungi incertae sedis</taxon>
        <taxon>Mucoromycota</taxon>
        <taxon>Mucoromycotina</taxon>
        <taxon>Mucoromycetes</taxon>
        <taxon>Mucorales</taxon>
        <taxon>Lichtheimiaceae</taxon>
        <taxon>Lichtheimia</taxon>
    </lineage>
</organism>